<dbReference type="PROSITE" id="PS00552">
    <property type="entry name" value="HTH_MERR_1"/>
    <property type="match status" value="1"/>
</dbReference>
<keyword evidence="4" id="KW-0805">Transcription regulation</keyword>
<keyword evidence="3" id="KW-0476">Mercury</keyword>
<dbReference type="EMBL" id="BAEP01000014">
    <property type="protein sequence ID" value="GAC23132.1"/>
    <property type="molecule type" value="Genomic_DNA"/>
</dbReference>
<dbReference type="GO" id="GO:0003677">
    <property type="term" value="F:DNA binding"/>
    <property type="evidence" value="ECO:0007669"/>
    <property type="project" value="UniProtKB-KW"/>
</dbReference>
<dbReference type="OrthoDB" id="9802039at2"/>
<keyword evidence="6" id="KW-0804">Transcription</keyword>
<evidence type="ECO:0000259" key="8">
    <source>
        <dbReference type="PROSITE" id="PS50937"/>
    </source>
</evidence>
<dbReference type="GO" id="GO:0003700">
    <property type="term" value="F:DNA-binding transcription factor activity"/>
    <property type="evidence" value="ECO:0007669"/>
    <property type="project" value="InterPro"/>
</dbReference>
<keyword evidence="5" id="KW-0238">DNA-binding</keyword>
<gene>
    <name evidence="9" type="primary">merR</name>
    <name evidence="9" type="ORF">GMES_0832</name>
</gene>
<evidence type="ECO:0000313" key="9">
    <source>
        <dbReference type="EMBL" id="GAC23132.1"/>
    </source>
</evidence>
<dbReference type="PRINTS" id="PR00040">
    <property type="entry name" value="HTHMERR"/>
</dbReference>
<sequence length="128" mass="14582">MSGTISKIAKQIGINPETVRFYERKGLIKQPVKPLQGYRIYPIEIVNRIRFIKRSQELGFTLHEIEGLLSLSDNPCHQVEELAKKKLIAVQAKQADLLLLEKALLENIAQCQRNEDETCCPIIDSLQP</sequence>
<evidence type="ECO:0000256" key="6">
    <source>
        <dbReference type="ARBA" id="ARBA00023163"/>
    </source>
</evidence>
<accession>K6YY80</accession>
<protein>
    <recommendedName>
        <fullName evidence="1">Mercuric resistance operon regulatory protein</fullName>
    </recommendedName>
</protein>
<comment type="caution">
    <text evidence="9">The sequence shown here is derived from an EMBL/GenBank/DDBJ whole genome shotgun (WGS) entry which is preliminary data.</text>
</comment>
<dbReference type="PANTHER" id="PTHR30204">
    <property type="entry name" value="REDOX-CYCLING DRUG-SENSING TRANSCRIPTIONAL ACTIVATOR SOXR"/>
    <property type="match status" value="1"/>
</dbReference>
<dbReference type="GO" id="GO:0045340">
    <property type="term" value="F:mercury ion binding"/>
    <property type="evidence" value="ECO:0007669"/>
    <property type="project" value="InterPro"/>
</dbReference>
<name>K6YY80_9ALTE</name>
<dbReference type="AlphaFoldDB" id="K6YY80"/>
<dbReference type="Proteomes" id="UP000006263">
    <property type="component" value="Unassembled WGS sequence"/>
</dbReference>
<evidence type="ECO:0000256" key="3">
    <source>
        <dbReference type="ARBA" id="ARBA00022914"/>
    </source>
</evidence>
<evidence type="ECO:0000256" key="4">
    <source>
        <dbReference type="ARBA" id="ARBA00023015"/>
    </source>
</evidence>
<reference evidence="9 10" key="1">
    <citation type="journal article" date="2017" name="Antonie Van Leeuwenhoek">
        <title>Rhizobium rhizosphaerae sp. nov., a novel species isolated from rice rhizosphere.</title>
        <authorList>
            <person name="Zhao J.J."/>
            <person name="Zhang J."/>
            <person name="Zhang R.J."/>
            <person name="Zhang C.W."/>
            <person name="Yin H.Q."/>
            <person name="Zhang X.X."/>
        </authorList>
    </citation>
    <scope>NUCLEOTIDE SEQUENCE [LARGE SCALE GENOMIC DNA]</scope>
    <source>
        <strain evidence="9 10">KMM 241</strain>
    </source>
</reference>
<proteinExistence type="predicted"/>
<dbReference type="InterPro" id="IPR047057">
    <property type="entry name" value="MerR_fam"/>
</dbReference>
<dbReference type="Pfam" id="PF13411">
    <property type="entry name" value="MerR_1"/>
    <property type="match status" value="1"/>
</dbReference>
<keyword evidence="2" id="KW-0475">Mercuric resistance</keyword>
<dbReference type="PANTHER" id="PTHR30204:SF94">
    <property type="entry name" value="HEAVY METAL-DEPENDENT TRANSCRIPTIONAL REGULATOR HI_0293-RELATED"/>
    <property type="match status" value="1"/>
</dbReference>
<dbReference type="NCBIfam" id="TIGR02051">
    <property type="entry name" value="MerR"/>
    <property type="match status" value="1"/>
</dbReference>
<evidence type="ECO:0000256" key="5">
    <source>
        <dbReference type="ARBA" id="ARBA00023125"/>
    </source>
</evidence>
<dbReference type="GO" id="GO:0046689">
    <property type="term" value="P:response to mercury ion"/>
    <property type="evidence" value="ECO:0007669"/>
    <property type="project" value="UniProtKB-KW"/>
</dbReference>
<evidence type="ECO:0000313" key="10">
    <source>
        <dbReference type="Proteomes" id="UP000006263"/>
    </source>
</evidence>
<dbReference type="RefSeq" id="WP_006991283.1">
    <property type="nucleotide sequence ID" value="NZ_BAEP01000014.1"/>
</dbReference>
<evidence type="ECO:0000256" key="1">
    <source>
        <dbReference type="ARBA" id="ARBA00017146"/>
    </source>
</evidence>
<comment type="function">
    <text evidence="7">Mediates the mercuric-dependent induction of mercury resistance operon. In the absence of mercury MerR represses transcription by binding tightly to the mer operator region; when mercury is present the dimeric complex binds a single ion and becomes a potent transcriptional activator, while remaining bound to the mer site.</text>
</comment>
<organism evidence="9 10">
    <name type="scientific">Paraglaciecola mesophila KMM 241</name>
    <dbReference type="NCBI Taxonomy" id="1128912"/>
    <lineage>
        <taxon>Bacteria</taxon>
        <taxon>Pseudomonadati</taxon>
        <taxon>Pseudomonadota</taxon>
        <taxon>Gammaproteobacteria</taxon>
        <taxon>Alteromonadales</taxon>
        <taxon>Alteromonadaceae</taxon>
        <taxon>Paraglaciecola</taxon>
    </lineage>
</organism>
<dbReference type="InterPro" id="IPR011794">
    <property type="entry name" value="MerR"/>
</dbReference>
<feature type="domain" description="HTH merR-type" evidence="8">
    <location>
        <begin position="1"/>
        <end position="71"/>
    </location>
</feature>
<dbReference type="InterPro" id="IPR000551">
    <property type="entry name" value="MerR-type_HTH_dom"/>
</dbReference>
<dbReference type="eggNOG" id="COG0789">
    <property type="taxonomic scope" value="Bacteria"/>
</dbReference>
<evidence type="ECO:0000256" key="7">
    <source>
        <dbReference type="ARBA" id="ARBA00024874"/>
    </source>
</evidence>
<dbReference type="InterPro" id="IPR009061">
    <property type="entry name" value="DNA-bd_dom_put_sf"/>
</dbReference>
<dbReference type="PROSITE" id="PS50937">
    <property type="entry name" value="HTH_MERR_2"/>
    <property type="match status" value="1"/>
</dbReference>
<evidence type="ECO:0000256" key="2">
    <source>
        <dbReference type="ARBA" id="ARBA00022466"/>
    </source>
</evidence>
<dbReference type="SMART" id="SM00422">
    <property type="entry name" value="HTH_MERR"/>
    <property type="match status" value="1"/>
</dbReference>
<dbReference type="Gene3D" id="1.10.1660.10">
    <property type="match status" value="1"/>
</dbReference>
<dbReference type="SUPFAM" id="SSF46955">
    <property type="entry name" value="Putative DNA-binding domain"/>
    <property type="match status" value="1"/>
</dbReference>